<proteinExistence type="predicted"/>
<keyword evidence="2" id="KW-1185">Reference proteome</keyword>
<evidence type="ECO:0000313" key="2">
    <source>
        <dbReference type="Proteomes" id="UP000499080"/>
    </source>
</evidence>
<sequence>MIYLLVIRPQAGQITQPQLCAFLNGVDWTWSVLTAGLCRLTRGWPSKETAHRWALVGLRKVGRFITHLRSSCVVSSGTSADVIWPAVVRKRGDITTGTSSYGQESDKKERTCLCVNGNQTKQCH</sequence>
<reference evidence="1 2" key="1">
    <citation type="journal article" date="2019" name="Sci. Rep.">
        <title>Orb-weaving spider Araneus ventricosus genome elucidates the spidroin gene catalogue.</title>
        <authorList>
            <person name="Kono N."/>
            <person name="Nakamura H."/>
            <person name="Ohtoshi R."/>
            <person name="Moran D.A.P."/>
            <person name="Shinohara A."/>
            <person name="Yoshida Y."/>
            <person name="Fujiwara M."/>
            <person name="Mori M."/>
            <person name="Tomita M."/>
            <person name="Arakawa K."/>
        </authorList>
    </citation>
    <scope>NUCLEOTIDE SEQUENCE [LARGE SCALE GENOMIC DNA]</scope>
</reference>
<accession>A0A4Y2ENA7</accession>
<name>A0A4Y2ENA7_ARAVE</name>
<dbReference type="AlphaFoldDB" id="A0A4Y2ENA7"/>
<organism evidence="1 2">
    <name type="scientific">Araneus ventricosus</name>
    <name type="common">Orbweaver spider</name>
    <name type="synonym">Epeira ventricosa</name>
    <dbReference type="NCBI Taxonomy" id="182803"/>
    <lineage>
        <taxon>Eukaryota</taxon>
        <taxon>Metazoa</taxon>
        <taxon>Ecdysozoa</taxon>
        <taxon>Arthropoda</taxon>
        <taxon>Chelicerata</taxon>
        <taxon>Arachnida</taxon>
        <taxon>Araneae</taxon>
        <taxon>Araneomorphae</taxon>
        <taxon>Entelegynae</taxon>
        <taxon>Araneoidea</taxon>
        <taxon>Araneidae</taxon>
        <taxon>Araneus</taxon>
    </lineage>
</organism>
<gene>
    <name evidence="1" type="ORF">AVEN_253907_1</name>
</gene>
<dbReference type="Proteomes" id="UP000499080">
    <property type="component" value="Unassembled WGS sequence"/>
</dbReference>
<comment type="caution">
    <text evidence="1">The sequence shown here is derived from an EMBL/GenBank/DDBJ whole genome shotgun (WGS) entry which is preliminary data.</text>
</comment>
<evidence type="ECO:0000313" key="1">
    <source>
        <dbReference type="EMBL" id="GBM29385.1"/>
    </source>
</evidence>
<protein>
    <submittedName>
        <fullName evidence="1">Uncharacterized protein</fullName>
    </submittedName>
</protein>
<dbReference type="EMBL" id="BGPR01000635">
    <property type="protein sequence ID" value="GBM29385.1"/>
    <property type="molecule type" value="Genomic_DNA"/>
</dbReference>